<name>A0A931E6E0_9BACT</name>
<proteinExistence type="predicted"/>
<reference evidence="2" key="1">
    <citation type="submission" date="2020-11" db="EMBL/GenBank/DDBJ databases">
        <title>Bacterial whole genome sequence for Panacibacter sp. DH6.</title>
        <authorList>
            <person name="Le V."/>
            <person name="Ko S."/>
            <person name="Ahn C.-Y."/>
            <person name="Oh H.-M."/>
        </authorList>
    </citation>
    <scope>NUCLEOTIDE SEQUENCE</scope>
    <source>
        <strain evidence="2">DH6</strain>
    </source>
</reference>
<gene>
    <name evidence="2" type="ORF">I5907_07095</name>
</gene>
<dbReference type="EMBL" id="JADWYR010000001">
    <property type="protein sequence ID" value="MBG9375994.1"/>
    <property type="molecule type" value="Genomic_DNA"/>
</dbReference>
<protein>
    <submittedName>
        <fullName evidence="2">Uncharacterized protein</fullName>
    </submittedName>
</protein>
<feature type="region of interest" description="Disordered" evidence="1">
    <location>
        <begin position="86"/>
        <end position="106"/>
    </location>
</feature>
<evidence type="ECO:0000256" key="1">
    <source>
        <dbReference type="SAM" id="MobiDB-lite"/>
    </source>
</evidence>
<feature type="compositionally biased region" description="Polar residues" evidence="1">
    <location>
        <begin position="86"/>
        <end position="95"/>
    </location>
</feature>
<comment type="caution">
    <text evidence="2">The sequence shown here is derived from an EMBL/GenBank/DDBJ whole genome shotgun (WGS) entry which is preliminary data.</text>
</comment>
<keyword evidence="3" id="KW-1185">Reference proteome</keyword>
<evidence type="ECO:0000313" key="3">
    <source>
        <dbReference type="Proteomes" id="UP000628448"/>
    </source>
</evidence>
<accession>A0A931E6E0</accession>
<evidence type="ECO:0000313" key="2">
    <source>
        <dbReference type="EMBL" id="MBG9375994.1"/>
    </source>
</evidence>
<dbReference type="AlphaFoldDB" id="A0A931E6E0"/>
<organism evidence="2 3">
    <name type="scientific">Panacibacter microcysteis</name>
    <dbReference type="NCBI Taxonomy" id="2793269"/>
    <lineage>
        <taxon>Bacteria</taxon>
        <taxon>Pseudomonadati</taxon>
        <taxon>Bacteroidota</taxon>
        <taxon>Chitinophagia</taxon>
        <taxon>Chitinophagales</taxon>
        <taxon>Chitinophagaceae</taxon>
        <taxon>Panacibacter</taxon>
    </lineage>
</organism>
<dbReference type="RefSeq" id="WP_196990016.1">
    <property type="nucleotide sequence ID" value="NZ_JADWYR010000001.1"/>
</dbReference>
<sequence>MTNELWKEEIMKLTGKELSLADAEVFSTQLAALINELVNKDFDKLISILYRLDVSEQKLKTMLAQHTTEDAGVLIAAAIIERQQQKAASRQQFSKPASDIPDDEKW</sequence>
<dbReference type="Proteomes" id="UP000628448">
    <property type="component" value="Unassembled WGS sequence"/>
</dbReference>